<accession>A0A1L9RPT2</accession>
<organism evidence="1 2">
    <name type="scientific">Aspergillus wentii DTO 134E9</name>
    <dbReference type="NCBI Taxonomy" id="1073089"/>
    <lineage>
        <taxon>Eukaryota</taxon>
        <taxon>Fungi</taxon>
        <taxon>Dikarya</taxon>
        <taxon>Ascomycota</taxon>
        <taxon>Pezizomycotina</taxon>
        <taxon>Eurotiomycetes</taxon>
        <taxon>Eurotiomycetidae</taxon>
        <taxon>Eurotiales</taxon>
        <taxon>Aspergillaceae</taxon>
        <taxon>Aspergillus</taxon>
        <taxon>Aspergillus subgen. Cremei</taxon>
    </lineage>
</organism>
<dbReference type="Pfam" id="PF10454">
    <property type="entry name" value="DUF2458"/>
    <property type="match status" value="1"/>
</dbReference>
<keyword evidence="2" id="KW-1185">Reference proteome</keyword>
<proteinExistence type="predicted"/>
<sequence length="69" mass="7933">MADAMMMELRALKIPFFAIKSTFIETTSTNSVESKRSISDPHSQQTLSRDELSVLQIRMLELLQDLCRE</sequence>
<evidence type="ECO:0000313" key="2">
    <source>
        <dbReference type="Proteomes" id="UP000184383"/>
    </source>
</evidence>
<name>A0A1L9RPT2_ASPWE</name>
<reference evidence="2" key="1">
    <citation type="journal article" date="2017" name="Genome Biol.">
        <title>Comparative genomics reveals high biological diversity and specific adaptations in the industrially and medically important fungal genus Aspergillus.</title>
        <authorList>
            <person name="de Vries R.P."/>
            <person name="Riley R."/>
            <person name="Wiebenga A."/>
            <person name="Aguilar-Osorio G."/>
            <person name="Amillis S."/>
            <person name="Uchima C.A."/>
            <person name="Anderluh G."/>
            <person name="Asadollahi M."/>
            <person name="Askin M."/>
            <person name="Barry K."/>
            <person name="Battaglia E."/>
            <person name="Bayram O."/>
            <person name="Benocci T."/>
            <person name="Braus-Stromeyer S.A."/>
            <person name="Caldana C."/>
            <person name="Canovas D."/>
            <person name="Cerqueira G.C."/>
            <person name="Chen F."/>
            <person name="Chen W."/>
            <person name="Choi C."/>
            <person name="Clum A."/>
            <person name="Dos Santos R.A."/>
            <person name="Damasio A.R."/>
            <person name="Diallinas G."/>
            <person name="Emri T."/>
            <person name="Fekete E."/>
            <person name="Flipphi M."/>
            <person name="Freyberg S."/>
            <person name="Gallo A."/>
            <person name="Gournas C."/>
            <person name="Habgood R."/>
            <person name="Hainaut M."/>
            <person name="Harispe M.L."/>
            <person name="Henrissat B."/>
            <person name="Hilden K.S."/>
            <person name="Hope R."/>
            <person name="Hossain A."/>
            <person name="Karabika E."/>
            <person name="Karaffa L."/>
            <person name="Karanyi Z."/>
            <person name="Krasevec N."/>
            <person name="Kuo A."/>
            <person name="Kusch H."/>
            <person name="LaButti K."/>
            <person name="Lagendijk E.L."/>
            <person name="Lapidus A."/>
            <person name="Levasseur A."/>
            <person name="Lindquist E."/>
            <person name="Lipzen A."/>
            <person name="Logrieco A.F."/>
            <person name="MacCabe A."/>
            <person name="Maekelae M.R."/>
            <person name="Malavazi I."/>
            <person name="Melin P."/>
            <person name="Meyer V."/>
            <person name="Mielnichuk N."/>
            <person name="Miskei M."/>
            <person name="Molnar A.P."/>
            <person name="Mule G."/>
            <person name="Ngan C.Y."/>
            <person name="Orejas M."/>
            <person name="Orosz E."/>
            <person name="Ouedraogo J.P."/>
            <person name="Overkamp K.M."/>
            <person name="Park H.-S."/>
            <person name="Perrone G."/>
            <person name="Piumi F."/>
            <person name="Punt P.J."/>
            <person name="Ram A.F."/>
            <person name="Ramon A."/>
            <person name="Rauscher S."/>
            <person name="Record E."/>
            <person name="Riano-Pachon D.M."/>
            <person name="Robert V."/>
            <person name="Roehrig J."/>
            <person name="Ruller R."/>
            <person name="Salamov A."/>
            <person name="Salih N.S."/>
            <person name="Samson R.A."/>
            <person name="Sandor E."/>
            <person name="Sanguinetti M."/>
            <person name="Schuetze T."/>
            <person name="Sepcic K."/>
            <person name="Shelest E."/>
            <person name="Sherlock G."/>
            <person name="Sophianopoulou V."/>
            <person name="Squina F.M."/>
            <person name="Sun H."/>
            <person name="Susca A."/>
            <person name="Todd R.B."/>
            <person name="Tsang A."/>
            <person name="Unkles S.E."/>
            <person name="van de Wiele N."/>
            <person name="van Rossen-Uffink D."/>
            <person name="Oliveira J.V."/>
            <person name="Vesth T.C."/>
            <person name="Visser J."/>
            <person name="Yu J.-H."/>
            <person name="Zhou M."/>
            <person name="Andersen M.R."/>
            <person name="Archer D.B."/>
            <person name="Baker S.E."/>
            <person name="Benoit I."/>
            <person name="Brakhage A.A."/>
            <person name="Braus G.H."/>
            <person name="Fischer R."/>
            <person name="Frisvad J.C."/>
            <person name="Goldman G.H."/>
            <person name="Houbraken J."/>
            <person name="Oakley B."/>
            <person name="Pocsi I."/>
            <person name="Scazzocchio C."/>
            <person name="Seiboth B."/>
            <person name="vanKuyk P.A."/>
            <person name="Wortman J."/>
            <person name="Dyer P.S."/>
            <person name="Grigoriev I.V."/>
        </authorList>
    </citation>
    <scope>NUCLEOTIDE SEQUENCE [LARGE SCALE GENOMIC DNA]</scope>
    <source>
        <strain evidence="2">DTO 134E9</strain>
    </source>
</reference>
<dbReference type="AlphaFoldDB" id="A0A1L9RPT2"/>
<dbReference type="EMBL" id="KV878211">
    <property type="protein sequence ID" value="OJJ36827.1"/>
    <property type="molecule type" value="Genomic_DNA"/>
</dbReference>
<evidence type="ECO:0000313" key="1">
    <source>
        <dbReference type="EMBL" id="OJJ36827.1"/>
    </source>
</evidence>
<dbReference type="VEuPathDB" id="FungiDB:ASPWEDRAFT_38476"/>
<protein>
    <submittedName>
        <fullName evidence="1">Uncharacterized protein</fullName>
    </submittedName>
</protein>
<dbReference type="InterPro" id="IPR018858">
    <property type="entry name" value="DUF2458"/>
</dbReference>
<dbReference type="GeneID" id="63750733"/>
<gene>
    <name evidence="1" type="ORF">ASPWEDRAFT_38476</name>
</gene>
<dbReference type="OrthoDB" id="5363415at2759"/>
<dbReference type="RefSeq" id="XP_040690503.1">
    <property type="nucleotide sequence ID" value="XM_040834885.1"/>
</dbReference>
<dbReference type="Proteomes" id="UP000184383">
    <property type="component" value="Unassembled WGS sequence"/>
</dbReference>